<accession>L1L2T3</accession>
<proteinExistence type="predicted"/>
<evidence type="ECO:0000256" key="1">
    <source>
        <dbReference type="SAM" id="MobiDB-lite"/>
    </source>
</evidence>
<protein>
    <submittedName>
        <fullName evidence="2">Uncharacterized protein</fullName>
    </submittedName>
</protein>
<feature type="region of interest" description="Disordered" evidence="1">
    <location>
        <begin position="17"/>
        <end position="51"/>
    </location>
</feature>
<evidence type="ECO:0000313" key="2">
    <source>
        <dbReference type="EMBL" id="EKX66918.1"/>
    </source>
</evidence>
<dbReference type="Proteomes" id="UP000010411">
    <property type="component" value="Unassembled WGS sequence"/>
</dbReference>
<sequence>MERLRVALAISYRCVTDPSMPNGTGGGPPVPFTRKREPQVRQYVPAPPATG</sequence>
<dbReference type="EMBL" id="AEJC01000186">
    <property type="protein sequence ID" value="EKX66918.1"/>
    <property type="molecule type" value="Genomic_DNA"/>
</dbReference>
<reference evidence="2 3" key="1">
    <citation type="submission" date="2012-11" db="EMBL/GenBank/DDBJ databases">
        <authorList>
            <person name="Huguet-Tapia J.C."/>
            <person name="Durkin A.S."/>
            <person name="Pettis G.S."/>
            <person name="Badger J.H."/>
        </authorList>
    </citation>
    <scope>NUCLEOTIDE SEQUENCE [LARGE SCALE GENOMIC DNA]</scope>
    <source>
        <strain evidence="2 3">91-03</strain>
    </source>
</reference>
<name>L1L2T3_9ACTN</name>
<dbReference type="AlphaFoldDB" id="L1L2T3"/>
<evidence type="ECO:0000313" key="3">
    <source>
        <dbReference type="Proteomes" id="UP000010411"/>
    </source>
</evidence>
<gene>
    <name evidence="2" type="ORF">STRIP9103_06243</name>
</gene>
<keyword evidence="3" id="KW-1185">Reference proteome</keyword>
<comment type="caution">
    <text evidence="2">The sequence shown here is derived from an EMBL/GenBank/DDBJ whole genome shotgun (WGS) entry which is preliminary data.</text>
</comment>
<organism evidence="2 3">
    <name type="scientific">Streptomyces ipomoeae 91-03</name>
    <dbReference type="NCBI Taxonomy" id="698759"/>
    <lineage>
        <taxon>Bacteria</taxon>
        <taxon>Bacillati</taxon>
        <taxon>Actinomycetota</taxon>
        <taxon>Actinomycetes</taxon>
        <taxon>Kitasatosporales</taxon>
        <taxon>Streptomycetaceae</taxon>
        <taxon>Streptomyces</taxon>
    </lineage>
</organism>